<organism evidence="2">
    <name type="scientific">Tanacetum cinerariifolium</name>
    <name type="common">Dalmatian daisy</name>
    <name type="synonym">Chrysanthemum cinerariifolium</name>
    <dbReference type="NCBI Taxonomy" id="118510"/>
    <lineage>
        <taxon>Eukaryota</taxon>
        <taxon>Viridiplantae</taxon>
        <taxon>Streptophyta</taxon>
        <taxon>Embryophyta</taxon>
        <taxon>Tracheophyta</taxon>
        <taxon>Spermatophyta</taxon>
        <taxon>Magnoliopsida</taxon>
        <taxon>eudicotyledons</taxon>
        <taxon>Gunneridae</taxon>
        <taxon>Pentapetalae</taxon>
        <taxon>asterids</taxon>
        <taxon>campanulids</taxon>
        <taxon>Asterales</taxon>
        <taxon>Asteraceae</taxon>
        <taxon>Asteroideae</taxon>
        <taxon>Anthemideae</taxon>
        <taxon>Anthemidinae</taxon>
        <taxon>Tanacetum</taxon>
    </lineage>
</organism>
<protein>
    <submittedName>
        <fullName evidence="2">PIF1 helicase, putative</fullName>
    </submittedName>
</protein>
<dbReference type="GO" id="GO:0004386">
    <property type="term" value="F:helicase activity"/>
    <property type="evidence" value="ECO:0007669"/>
    <property type="project" value="UniProtKB-KW"/>
</dbReference>
<keyword evidence="2" id="KW-0067">ATP-binding</keyword>
<name>A0A699L8Q5_TANCI</name>
<keyword evidence="2" id="KW-0347">Helicase</keyword>
<dbReference type="EMBL" id="BKCJ010583777">
    <property type="protein sequence ID" value="GFB24382.1"/>
    <property type="molecule type" value="Genomic_DNA"/>
</dbReference>
<comment type="caution">
    <text evidence="2">The sequence shown here is derived from an EMBL/GenBank/DDBJ whole genome shotgun (WGS) entry which is preliminary data.</text>
</comment>
<feature type="region of interest" description="Disordered" evidence="1">
    <location>
        <begin position="1"/>
        <end position="39"/>
    </location>
</feature>
<keyword evidence="2" id="KW-0547">Nucleotide-binding</keyword>
<reference evidence="2" key="1">
    <citation type="journal article" date="2019" name="Sci. Rep.">
        <title>Draft genome of Tanacetum cinerariifolium, the natural source of mosquito coil.</title>
        <authorList>
            <person name="Yamashiro T."/>
            <person name="Shiraishi A."/>
            <person name="Satake H."/>
            <person name="Nakayama K."/>
        </authorList>
    </citation>
    <scope>NUCLEOTIDE SEQUENCE</scope>
</reference>
<sequence>MGLATSSIPGKRPTNLKGKAFADARNVAPPEPGCKSTDIGKRYKYKNTRKPPALASSGVEISYHSLAGPTYACFNCNATVWYEERNNKGNKDQVLRFSLYCQQGKVLLPRFKDTPEPLKRLLDYTQPATSTFRDLISTIMVCSASHPLEPG</sequence>
<evidence type="ECO:0000256" key="1">
    <source>
        <dbReference type="SAM" id="MobiDB-lite"/>
    </source>
</evidence>
<gene>
    <name evidence="2" type="ORF">Tci_696353</name>
</gene>
<keyword evidence="2" id="KW-0378">Hydrolase</keyword>
<accession>A0A699L8Q5</accession>
<dbReference type="AlphaFoldDB" id="A0A699L8Q5"/>
<evidence type="ECO:0000313" key="2">
    <source>
        <dbReference type="EMBL" id="GFB24382.1"/>
    </source>
</evidence>
<proteinExistence type="predicted"/>